<evidence type="ECO:0000259" key="8">
    <source>
        <dbReference type="Pfam" id="PF15864"/>
    </source>
</evidence>
<reference evidence="9 10" key="1">
    <citation type="submission" date="2017-05" db="EMBL/GenBank/DDBJ databases">
        <authorList>
            <person name="Song R."/>
            <person name="Chenine A.L."/>
            <person name="Ruprecht R.M."/>
        </authorList>
    </citation>
    <scope>NUCLEOTIDE SEQUENCE [LARGE SCALE GENOMIC DNA]</scope>
    <source>
        <strain evidence="9 10">DSM 26136</strain>
    </source>
</reference>
<feature type="domain" description="O-antigen ligase-related" evidence="6">
    <location>
        <begin position="149"/>
        <end position="301"/>
    </location>
</feature>
<evidence type="ECO:0000313" key="9">
    <source>
        <dbReference type="EMBL" id="ARU05235.1"/>
    </source>
</evidence>
<dbReference type="InterPro" id="IPR007016">
    <property type="entry name" value="O-antigen_ligase-rel_domated"/>
</dbReference>
<sequence>MSFVPPSSRHLAAFLVVTLALTVPWLWPKTWGPLTNALPWMASAVCAMVALAISGALSRVSAVSTLVWSLVIAAGLSALIAWLQLLDLEEAWRPWVAQAGPGMAYGNLRQPNQLASLLALGLWAGVWLWRTTAPRAIQRLLLVAYMTWVTSAMVISASRIGLVHIAVLWAACLGWWLLRDRLQSARAWTLPLLASGVAVLYGLWLVAAPAVEEWLGNASGRDLVDRLAQGESTCGSRLILWRNVLHLIALKPWTGWGWGNLDWAHYMTLYEGARFCHILDNAHNLPLQLAVELGVPIAALLCGLAAWRVWRARPWRESAPERRLAWGILLVVAAHSLVEYPLWYGPFQLVSLCALGILLTRDPAGEADRQWLGQAASSSRTHGWRVAVASVGLALLAYAAHDYWRIAQLFLATPDRAPDYADNTLAKVSDSWLFKGTVEFAALSIRDVNRGNAAEMLSLAERTLHYSPEPRVVEKLLDSAALLGRTDVVTLHRARFQAAYPEDHDNWQNASR</sequence>
<keyword evidence="10" id="KW-1185">Reference proteome</keyword>
<feature type="transmembrane region" description="Helical" evidence="5">
    <location>
        <begin position="65"/>
        <end position="85"/>
    </location>
</feature>
<feature type="transmembrane region" description="Helical" evidence="5">
    <location>
        <begin position="161"/>
        <end position="178"/>
    </location>
</feature>
<feature type="transmembrane region" description="Helical" evidence="5">
    <location>
        <begin position="38"/>
        <end position="58"/>
    </location>
</feature>
<dbReference type="InterPro" id="IPR051533">
    <property type="entry name" value="WaaL-like"/>
</dbReference>
<dbReference type="EMBL" id="CP021455">
    <property type="protein sequence ID" value="ARU05235.1"/>
    <property type="molecule type" value="Genomic_DNA"/>
</dbReference>
<feature type="domain" description="Protein glycosylation ligase" evidence="8">
    <location>
        <begin position="104"/>
        <end position="129"/>
    </location>
</feature>
<keyword evidence="3 5" id="KW-1133">Transmembrane helix</keyword>
<keyword evidence="2 5" id="KW-0812">Transmembrane</keyword>
<evidence type="ECO:0000259" key="6">
    <source>
        <dbReference type="Pfam" id="PF04932"/>
    </source>
</evidence>
<evidence type="ECO:0000256" key="3">
    <source>
        <dbReference type="ARBA" id="ARBA00022989"/>
    </source>
</evidence>
<evidence type="ECO:0000256" key="2">
    <source>
        <dbReference type="ARBA" id="ARBA00022692"/>
    </source>
</evidence>
<feature type="transmembrane region" description="Helical" evidence="5">
    <location>
        <begin position="136"/>
        <end position="155"/>
    </location>
</feature>
<feature type="transmembrane region" description="Helical" evidence="5">
    <location>
        <begin position="322"/>
        <end position="338"/>
    </location>
</feature>
<evidence type="ECO:0000256" key="5">
    <source>
        <dbReference type="SAM" id="Phobius"/>
    </source>
</evidence>
<dbReference type="Pfam" id="PF15864">
    <property type="entry name" value="PglL_A"/>
    <property type="match status" value="1"/>
</dbReference>
<dbReference type="GO" id="GO:0016020">
    <property type="term" value="C:membrane"/>
    <property type="evidence" value="ECO:0007669"/>
    <property type="project" value="UniProtKB-SubCell"/>
</dbReference>
<comment type="subcellular location">
    <subcellularLocation>
        <location evidence="1">Membrane</location>
        <topology evidence="1">Multi-pass membrane protein</topology>
    </subcellularLocation>
</comment>
<feature type="transmembrane region" description="Helical" evidence="5">
    <location>
        <begin position="190"/>
        <end position="211"/>
    </location>
</feature>
<evidence type="ECO:0000313" key="10">
    <source>
        <dbReference type="Proteomes" id="UP000196138"/>
    </source>
</evidence>
<feature type="transmembrane region" description="Helical" evidence="5">
    <location>
        <begin position="113"/>
        <end position="129"/>
    </location>
</feature>
<keyword evidence="4 5" id="KW-0472">Membrane</keyword>
<dbReference type="Pfam" id="PF04932">
    <property type="entry name" value="Wzy_C"/>
    <property type="match status" value="1"/>
</dbReference>
<dbReference type="PANTHER" id="PTHR37422:SF23">
    <property type="entry name" value="TEICHURONIC ACID BIOSYNTHESIS PROTEIN TUAE"/>
    <property type="match status" value="1"/>
</dbReference>
<evidence type="ECO:0000256" key="4">
    <source>
        <dbReference type="ARBA" id="ARBA00023136"/>
    </source>
</evidence>
<dbReference type="InterPro" id="IPR031726">
    <property type="entry name" value="PglL_A"/>
</dbReference>
<dbReference type="InterPro" id="IPR021797">
    <property type="entry name" value="Wzy_C_2"/>
</dbReference>
<organism evidence="9 10">
    <name type="scientific">Comamonas serinivorans</name>
    <dbReference type="NCBI Taxonomy" id="1082851"/>
    <lineage>
        <taxon>Bacteria</taxon>
        <taxon>Pseudomonadati</taxon>
        <taxon>Pseudomonadota</taxon>
        <taxon>Betaproteobacteria</taxon>
        <taxon>Burkholderiales</taxon>
        <taxon>Comamonadaceae</taxon>
        <taxon>Comamonas</taxon>
    </lineage>
</organism>
<feature type="domain" description="Virulence factor membrane-bound polymerase C-terminal" evidence="7">
    <location>
        <begin position="324"/>
        <end position="510"/>
    </location>
</feature>
<gene>
    <name evidence="9" type="ORF">CCO03_11575</name>
</gene>
<accession>A0A1Y0ENM5</accession>
<dbReference type="RefSeq" id="WP_087281192.1">
    <property type="nucleotide sequence ID" value="NZ_CP021455.1"/>
</dbReference>
<dbReference type="PANTHER" id="PTHR37422">
    <property type="entry name" value="TEICHURONIC ACID BIOSYNTHESIS PROTEIN TUAE"/>
    <property type="match status" value="1"/>
</dbReference>
<protein>
    <recommendedName>
        <fullName evidence="11">Polymerase</fullName>
    </recommendedName>
</protein>
<dbReference type="OrthoDB" id="4448at2"/>
<feature type="transmembrane region" description="Helical" evidence="5">
    <location>
        <begin position="289"/>
        <end position="310"/>
    </location>
</feature>
<dbReference type="Pfam" id="PF11846">
    <property type="entry name" value="Wzy_C_2"/>
    <property type="match status" value="1"/>
</dbReference>
<dbReference type="Proteomes" id="UP000196138">
    <property type="component" value="Chromosome"/>
</dbReference>
<evidence type="ECO:0000256" key="1">
    <source>
        <dbReference type="ARBA" id="ARBA00004141"/>
    </source>
</evidence>
<proteinExistence type="predicted"/>
<evidence type="ECO:0008006" key="11">
    <source>
        <dbReference type="Google" id="ProtNLM"/>
    </source>
</evidence>
<evidence type="ECO:0000259" key="7">
    <source>
        <dbReference type="Pfam" id="PF11846"/>
    </source>
</evidence>
<dbReference type="AlphaFoldDB" id="A0A1Y0ENM5"/>
<name>A0A1Y0ENM5_9BURK</name>
<dbReference type="KEGG" id="cser:CCO03_11575"/>